<dbReference type="GO" id="GO:0004035">
    <property type="term" value="F:alkaline phosphatase activity"/>
    <property type="evidence" value="ECO:0007669"/>
    <property type="project" value="UniProtKB-EC"/>
</dbReference>
<dbReference type="InterPro" id="IPR051918">
    <property type="entry name" value="STPP_CPPED1"/>
</dbReference>
<accession>A0A0X8X1P6</accession>
<evidence type="ECO:0000313" key="1">
    <source>
        <dbReference type="EMBL" id="BAU54180.1"/>
    </source>
</evidence>
<keyword evidence="1" id="KW-0378">Hydrolase</keyword>
<dbReference type="AlphaFoldDB" id="A0A0X8X1P6"/>
<dbReference type="OrthoDB" id="9809781at2"/>
<sequence length="373" mass="41544">MPSSAANKRSRPVFKTAALDDQEKFQPLPQPTGKFPYHLNIREVLPELPAHKMVFHMAGDTGGLVSPVFKHRIANEMISQCNAIAAEEDRPQFFFHLGDVVYNFGQAEEYEPQFFEPYRNYPNPIFAIPGNHDADIDPFDEKHPNSLDTFVKVFCDTASRPLTFSGDSGRKSNIQPNVYYTLKTPLANIIALYGNVPRFGTITPVQKEWFVNELKAAGAERSGKALIVCLHHSAYSADTNHGSSLPMQLFLNTAFSEADVWPDIVFSGHVHNYQRFSKQYPNGKTVPFIVAGAGGYADLHRIAQPGDPAFPDQSKLLDDVLLEKYCDETHGFLKITIEKTAADFTLKGDYYTADDSGKGLPAAIYDSFIVNLT</sequence>
<organism evidence="1 2">
    <name type="scientific">Mucilaginibacter gotjawali</name>
    <dbReference type="NCBI Taxonomy" id="1550579"/>
    <lineage>
        <taxon>Bacteria</taxon>
        <taxon>Pseudomonadati</taxon>
        <taxon>Bacteroidota</taxon>
        <taxon>Sphingobacteriia</taxon>
        <taxon>Sphingobacteriales</taxon>
        <taxon>Sphingobacteriaceae</taxon>
        <taxon>Mucilaginibacter</taxon>
    </lineage>
</organism>
<gene>
    <name evidence="1" type="primary">phoA</name>
    <name evidence="1" type="ORF">MgSA37_02352</name>
</gene>
<dbReference type="RefSeq" id="WP_096352029.1">
    <property type="nucleotide sequence ID" value="NZ_AP017313.1"/>
</dbReference>
<protein>
    <submittedName>
        <fullName evidence="1">Alkaline phosphatase</fullName>
        <ecNumber evidence="1">3.1.3.1</ecNumber>
    </submittedName>
</protein>
<dbReference type="InterPro" id="IPR029052">
    <property type="entry name" value="Metallo-depent_PP-like"/>
</dbReference>
<dbReference type="EC" id="3.1.3.1" evidence="1"/>
<dbReference type="Pfam" id="PF00149">
    <property type="entry name" value="Metallophos"/>
    <property type="match status" value="1"/>
</dbReference>
<keyword evidence="2" id="KW-1185">Reference proteome</keyword>
<evidence type="ECO:0000313" key="2">
    <source>
        <dbReference type="Proteomes" id="UP000218263"/>
    </source>
</evidence>
<dbReference type="InterPro" id="IPR004843">
    <property type="entry name" value="Calcineurin-like_PHP"/>
</dbReference>
<dbReference type="PANTHER" id="PTHR43143">
    <property type="entry name" value="METALLOPHOSPHOESTERASE, CALCINEURIN SUPERFAMILY"/>
    <property type="match status" value="1"/>
</dbReference>
<proteinExistence type="predicted"/>
<dbReference type="PANTHER" id="PTHR43143:SF1">
    <property type="entry name" value="SERINE_THREONINE-PROTEIN PHOSPHATASE CPPED1"/>
    <property type="match status" value="1"/>
</dbReference>
<dbReference type="SUPFAM" id="SSF56300">
    <property type="entry name" value="Metallo-dependent phosphatases"/>
    <property type="match status" value="1"/>
</dbReference>
<dbReference type="KEGG" id="mgot:MgSA37_02352"/>
<dbReference type="EMBL" id="AP017313">
    <property type="protein sequence ID" value="BAU54180.1"/>
    <property type="molecule type" value="Genomic_DNA"/>
</dbReference>
<reference evidence="1 2" key="1">
    <citation type="submission" date="2015-12" db="EMBL/GenBank/DDBJ databases">
        <title>Genome sequence of Mucilaginibacter gotjawali.</title>
        <authorList>
            <person name="Lee J.S."/>
            <person name="Lee K.C."/>
            <person name="Kim K.K."/>
            <person name="Lee B.W."/>
        </authorList>
    </citation>
    <scope>NUCLEOTIDE SEQUENCE [LARGE SCALE GENOMIC DNA]</scope>
    <source>
        <strain evidence="1 2">SA3-7</strain>
    </source>
</reference>
<name>A0A0X8X1P6_9SPHI</name>
<dbReference type="Proteomes" id="UP000218263">
    <property type="component" value="Chromosome"/>
</dbReference>
<dbReference type="Gene3D" id="3.60.21.10">
    <property type="match status" value="1"/>
</dbReference>